<dbReference type="GO" id="GO:0047617">
    <property type="term" value="F:fatty acyl-CoA hydrolase activity"/>
    <property type="evidence" value="ECO:0007669"/>
    <property type="project" value="TreeGrafter"/>
</dbReference>
<comment type="similarity">
    <text evidence="1">Belongs to the 4-hydroxybenzoyl-CoA thioesterase family.</text>
</comment>
<dbReference type="Gene3D" id="3.10.129.10">
    <property type="entry name" value="Hotdog Thioesterase"/>
    <property type="match status" value="1"/>
</dbReference>
<evidence type="ECO:0000256" key="2">
    <source>
        <dbReference type="ARBA" id="ARBA00022801"/>
    </source>
</evidence>
<dbReference type="CDD" id="cd00586">
    <property type="entry name" value="4HBT"/>
    <property type="match status" value="1"/>
</dbReference>
<dbReference type="EMBL" id="CP138348">
    <property type="protein sequence ID" value="WPF87249.1"/>
    <property type="molecule type" value="Genomic_DNA"/>
</dbReference>
<reference evidence="3" key="1">
    <citation type="submission" date="2023-11" db="EMBL/GenBank/DDBJ databases">
        <title>Genome sequence of Cyanobacterium aponinum BCRC AL20115.</title>
        <authorList>
            <person name="Chang H.-Y."/>
            <person name="Lin K.-M."/>
            <person name="Hsueh H.-T."/>
            <person name="Chu H.-A."/>
            <person name="Kuo C.-H."/>
        </authorList>
    </citation>
    <scope>NUCLEOTIDE SEQUENCE</scope>
    <source>
        <strain evidence="3">AL20115</strain>
    </source>
</reference>
<dbReference type="RefSeq" id="WP_015218323.1">
    <property type="nucleotide sequence ID" value="NZ_CP138348.1"/>
</dbReference>
<name>A0AAF1C5K0_9CHRO</name>
<dbReference type="PANTHER" id="PTHR31793:SF37">
    <property type="entry name" value="ACYL-COA THIOESTER HYDROLASE YBGC"/>
    <property type="match status" value="1"/>
</dbReference>
<accession>A0AAF1C5K0</accession>
<protein>
    <submittedName>
        <fullName evidence="3">Thioesterase family protein</fullName>
        <ecNumber evidence="3">3.1.2.-</ecNumber>
    </submittedName>
</protein>
<sequence length="132" mass="15138">MSNFIYSRKIHFADTDSAGVVYFSNLLSICHEAYEEVLLSLGINLSNFFTDKQLAIPIIHAEIDFFKPLFCGDLINIQCQVNPISDKVFDVNYLVEKDKNLIAKAVTRHICINPETRESQFIPSYLKTLFNE</sequence>
<proteinExistence type="inferred from homology"/>
<dbReference type="EC" id="3.1.2.-" evidence="3"/>
<dbReference type="InterPro" id="IPR029069">
    <property type="entry name" value="HotDog_dom_sf"/>
</dbReference>
<dbReference type="Pfam" id="PF13279">
    <property type="entry name" value="4HBT_2"/>
    <property type="match status" value="1"/>
</dbReference>
<dbReference type="InterPro" id="IPR006684">
    <property type="entry name" value="YbgC/YbaW"/>
</dbReference>
<dbReference type="InterPro" id="IPR050563">
    <property type="entry name" value="4-hydroxybenzoyl-CoA_TE"/>
</dbReference>
<keyword evidence="2 3" id="KW-0378">Hydrolase</keyword>
<organism evidence="3">
    <name type="scientific">Cyanobacterium aponinum AL20115</name>
    <dbReference type="NCBI Taxonomy" id="3090662"/>
    <lineage>
        <taxon>Bacteria</taxon>
        <taxon>Bacillati</taxon>
        <taxon>Cyanobacteriota</taxon>
        <taxon>Cyanophyceae</taxon>
        <taxon>Oscillatoriophycideae</taxon>
        <taxon>Chroococcales</taxon>
        <taxon>Geminocystaceae</taxon>
        <taxon>Cyanobacterium</taxon>
    </lineage>
</organism>
<dbReference type="PANTHER" id="PTHR31793">
    <property type="entry name" value="4-HYDROXYBENZOYL-COA THIOESTERASE FAMILY MEMBER"/>
    <property type="match status" value="1"/>
</dbReference>
<dbReference type="PIRSF" id="PIRSF003230">
    <property type="entry name" value="YbgC"/>
    <property type="match status" value="1"/>
</dbReference>
<evidence type="ECO:0000313" key="3">
    <source>
        <dbReference type="EMBL" id="WPF87249.1"/>
    </source>
</evidence>
<dbReference type="SUPFAM" id="SSF54637">
    <property type="entry name" value="Thioesterase/thiol ester dehydrase-isomerase"/>
    <property type="match status" value="1"/>
</dbReference>
<evidence type="ECO:0000256" key="1">
    <source>
        <dbReference type="ARBA" id="ARBA00005953"/>
    </source>
</evidence>
<gene>
    <name evidence="3" type="ORF">SAY89_10555</name>
</gene>
<dbReference type="AlphaFoldDB" id="A0AAF1C5K0"/>